<accession>A0A150P366</accession>
<name>A0A150P366_SORCE</name>
<dbReference type="EMBL" id="JELY01003297">
    <property type="protein sequence ID" value="KYF49975.1"/>
    <property type="molecule type" value="Genomic_DNA"/>
</dbReference>
<evidence type="ECO:0000313" key="1">
    <source>
        <dbReference type="EMBL" id="KYF49975.1"/>
    </source>
</evidence>
<gene>
    <name evidence="1" type="ORF">BE08_03765</name>
</gene>
<evidence type="ECO:0000313" key="2">
    <source>
        <dbReference type="Proteomes" id="UP000075420"/>
    </source>
</evidence>
<comment type="caution">
    <text evidence="1">The sequence shown here is derived from an EMBL/GenBank/DDBJ whole genome shotgun (WGS) entry which is preliminary data.</text>
</comment>
<proteinExistence type="predicted"/>
<dbReference type="Proteomes" id="UP000075420">
    <property type="component" value="Unassembled WGS sequence"/>
</dbReference>
<protein>
    <submittedName>
        <fullName evidence="1">Uncharacterized protein</fullName>
    </submittedName>
</protein>
<reference evidence="1 2" key="1">
    <citation type="submission" date="2014-02" db="EMBL/GenBank/DDBJ databases">
        <title>The small core and large imbalanced accessory genome model reveals a collaborative survival strategy of Sorangium cellulosum strains in nature.</title>
        <authorList>
            <person name="Han K."/>
            <person name="Peng R."/>
            <person name="Blom J."/>
            <person name="Li Y.-Z."/>
        </authorList>
    </citation>
    <scope>NUCLEOTIDE SEQUENCE [LARGE SCALE GENOMIC DNA]</scope>
    <source>
        <strain evidence="1 2">So0157-25</strain>
    </source>
</reference>
<dbReference type="AlphaFoldDB" id="A0A150P366"/>
<sequence length="190" mass="21883">MEHSIFAMEVCARVDPGSQLQRTLHGSIMSQYGTLSLNQKWHQYRRAQVALLANLHVLEKGCWDYFDDDSRALNDYGMWSRGMITEEGARKGPSGTPDAYRGQPRYLTFTMAFLLVQGSPTDRMLRTVCDVPKDRLWRRDVFGHILQNLGHVSFASVKSDVMYLIPRDEGWALTAEDLKDPKFHYLRQIV</sequence>
<organism evidence="1 2">
    <name type="scientific">Sorangium cellulosum</name>
    <name type="common">Polyangium cellulosum</name>
    <dbReference type="NCBI Taxonomy" id="56"/>
    <lineage>
        <taxon>Bacteria</taxon>
        <taxon>Pseudomonadati</taxon>
        <taxon>Myxococcota</taxon>
        <taxon>Polyangia</taxon>
        <taxon>Polyangiales</taxon>
        <taxon>Polyangiaceae</taxon>
        <taxon>Sorangium</taxon>
    </lineage>
</organism>